<keyword evidence="3" id="KW-1185">Reference proteome</keyword>
<accession>A0AAW1QDY2</accession>
<protein>
    <submittedName>
        <fullName evidence="2">Uncharacterized protein</fullName>
    </submittedName>
</protein>
<evidence type="ECO:0000313" key="2">
    <source>
        <dbReference type="EMBL" id="KAK9819592.1"/>
    </source>
</evidence>
<comment type="caution">
    <text evidence="2">The sequence shown here is derived from an EMBL/GenBank/DDBJ whole genome shotgun (WGS) entry which is preliminary data.</text>
</comment>
<dbReference type="PANTHER" id="PTHR45521:SF2">
    <property type="entry name" value="TRANSDUCIN_WD40 REPEAT-LIKE SUPERFAMILY PROTEIN"/>
    <property type="match status" value="1"/>
</dbReference>
<organism evidence="2 3">
    <name type="scientific">[Myrmecia] bisecta</name>
    <dbReference type="NCBI Taxonomy" id="41462"/>
    <lineage>
        <taxon>Eukaryota</taxon>
        <taxon>Viridiplantae</taxon>
        <taxon>Chlorophyta</taxon>
        <taxon>core chlorophytes</taxon>
        <taxon>Trebouxiophyceae</taxon>
        <taxon>Trebouxiales</taxon>
        <taxon>Trebouxiaceae</taxon>
        <taxon>Myrmecia</taxon>
    </lineage>
</organism>
<dbReference type="InterPro" id="IPR036322">
    <property type="entry name" value="WD40_repeat_dom_sf"/>
</dbReference>
<dbReference type="PANTHER" id="PTHR45521">
    <property type="entry name" value="TSET COMPLEX MEMBER TSTF"/>
    <property type="match status" value="1"/>
</dbReference>
<dbReference type="InterPro" id="IPR001680">
    <property type="entry name" value="WD40_rpt"/>
</dbReference>
<gene>
    <name evidence="2" type="ORF">WJX72_000101</name>
</gene>
<feature type="compositionally biased region" description="Low complexity" evidence="1">
    <location>
        <begin position="450"/>
        <end position="462"/>
    </location>
</feature>
<dbReference type="Proteomes" id="UP001489004">
    <property type="component" value="Unassembled WGS sequence"/>
</dbReference>
<feature type="region of interest" description="Disordered" evidence="1">
    <location>
        <begin position="994"/>
        <end position="1028"/>
    </location>
</feature>
<feature type="compositionally biased region" description="Low complexity" evidence="1">
    <location>
        <begin position="998"/>
        <end position="1028"/>
    </location>
</feature>
<dbReference type="Pfam" id="PF00400">
    <property type="entry name" value="WD40"/>
    <property type="match status" value="1"/>
</dbReference>
<reference evidence="2 3" key="1">
    <citation type="journal article" date="2024" name="Nat. Commun.">
        <title>Phylogenomics reveals the evolutionary origins of lichenization in chlorophyte algae.</title>
        <authorList>
            <person name="Puginier C."/>
            <person name="Libourel C."/>
            <person name="Otte J."/>
            <person name="Skaloud P."/>
            <person name="Haon M."/>
            <person name="Grisel S."/>
            <person name="Petersen M."/>
            <person name="Berrin J.G."/>
            <person name="Delaux P.M."/>
            <person name="Dal Grande F."/>
            <person name="Keller J."/>
        </authorList>
    </citation>
    <scope>NUCLEOTIDE SEQUENCE [LARGE SCALE GENOMIC DNA]</scope>
    <source>
        <strain evidence="2 3">SAG 2043</strain>
    </source>
</reference>
<dbReference type="AlphaFoldDB" id="A0AAW1QDY2"/>
<dbReference type="SUPFAM" id="SSF50978">
    <property type="entry name" value="WD40 repeat-like"/>
    <property type="match status" value="1"/>
</dbReference>
<dbReference type="SMART" id="SM00320">
    <property type="entry name" value="WD40"/>
    <property type="match status" value="3"/>
</dbReference>
<evidence type="ECO:0000256" key="1">
    <source>
        <dbReference type="SAM" id="MobiDB-lite"/>
    </source>
</evidence>
<dbReference type="InterPro" id="IPR015943">
    <property type="entry name" value="WD40/YVTN_repeat-like_dom_sf"/>
</dbReference>
<proteinExistence type="predicted"/>
<feature type="region of interest" description="Disordered" evidence="1">
    <location>
        <begin position="446"/>
        <end position="466"/>
    </location>
</feature>
<sequence>MSSLDFNAFKPTAQKIKVIEFHPVQPWVVMADVEGTVTVWDWSTQQVVHEMQLAIADESLLQDAMLQRLAEKDPAYYGPQLSAGMQGTKSAASGAVRDLHFLDTETCFWQIALQHQLQYNAASGGGIPHLGRVRGLKGHRWLVIACETKILMFDLVSNVNREVPRTLLDGKAPTRTAFLFAHSPLLLGYGAGESNSSTIITPVLAVGTSGGVVYLLSVATLQIYAKLTGGHKSNVTAMLAMASKRPGGPDALISASVDGTVAVWEPSASAPKGLDKELAPKATFKAHDSGVLSMVFFQTAADSPDAGPMRLLTSGDDKKLAVWDTATWKEVSRAKPLAKGSCHSVAYSPRAGGPAAVEPCLLLSSEESPVIYGMYPSSGNVVQVASVEQLLPAGSKKVPKVYQMACHPLLPHLVALGANSGFALLSFDSHTLPAVAPLPLQLPTSGDIDSPPAGAASGPEGPNFKGPSYLTATGNNLWHVAFRQLWREEPGMRLLTTERILNKKIAPLNHTGRPVVAVSSSGRCCSVVWPDAGEYAIYSQTHSGDWDKLDAGTGLAVAWAANTPTYAVIYQPKAAVPTAGKISKKKSKAKEQEAAHSAAVASAQAAAVAATVVQVFEVDEARNTVKVLAQELPTASDRPIGLHGGALLGVTYSRSIKQGSRRTHAMQLFSWKSFEPVGELLCEPKWLAWDPDVTVAALAYADGITLCRTRPAFRAFATLPLQEATSGVWHRHQLIVATHTALSCAFVAAGDPGGQQTEPFLEMVRIASLAGGVVSQLAAGGDPTAALPAESMRCAGPVVVIGMREGGMWLVDSRGQPFVIPVLHAGLRARCLAAHGDLTGARAVAERGLWRTHHDEMAQFIAAMAAEGSGEAASMTGLSLQAELGLSLRSGQLRRALHCLEALARGAGDRGTLNGFPRWHQHVIDDGGTSPGWSMKGSPGMSSFRINKTGPLRSFYSLDAGAFVPVEPAHLSTPAATPDTIDWDAPLKEAITAASQRSAPALPATTRPSTPPSDAAPAPQASTSSASATQLTQLGTDGLALVDAALAGGNIDIASRALKLLLPHAAGLPPEQLASMLLRSAQCGLTAELHAFAASLKGRAGPQADIASLVALLQDDTSIAQATLQSTGLTNLAAIYANAWRSTAMPQALLDWGARLTAVSGHGAAVIVQPPK</sequence>
<name>A0AAW1QDY2_9CHLO</name>
<dbReference type="Gene3D" id="2.130.10.10">
    <property type="entry name" value="YVTN repeat-like/Quinoprotein amine dehydrogenase"/>
    <property type="match status" value="1"/>
</dbReference>
<dbReference type="InterPro" id="IPR053290">
    <property type="entry name" value="TSET_complex_member"/>
</dbReference>
<dbReference type="EMBL" id="JALJOR010000003">
    <property type="protein sequence ID" value="KAK9819592.1"/>
    <property type="molecule type" value="Genomic_DNA"/>
</dbReference>
<evidence type="ECO:0000313" key="3">
    <source>
        <dbReference type="Proteomes" id="UP001489004"/>
    </source>
</evidence>